<keyword evidence="5" id="KW-0653">Protein transport</keyword>
<keyword evidence="6" id="KW-0333">Golgi apparatus</keyword>
<comment type="caution">
    <text evidence="9">The sequence shown here is derived from an EMBL/GenBank/DDBJ whole genome shotgun (WGS) entry which is preliminary data.</text>
</comment>
<dbReference type="GO" id="GO:0017119">
    <property type="term" value="C:Golgi transport complex"/>
    <property type="evidence" value="ECO:0007669"/>
    <property type="project" value="InterPro"/>
</dbReference>
<evidence type="ECO:0000256" key="2">
    <source>
        <dbReference type="ARBA" id="ARBA00006419"/>
    </source>
</evidence>
<dbReference type="InterPro" id="IPR012340">
    <property type="entry name" value="NA-bd_OB-fold"/>
</dbReference>
<dbReference type="Proteomes" id="UP000737018">
    <property type="component" value="Unassembled WGS sequence"/>
</dbReference>
<evidence type="ECO:0000256" key="5">
    <source>
        <dbReference type="ARBA" id="ARBA00022927"/>
    </source>
</evidence>
<dbReference type="OrthoDB" id="1740937at2759"/>
<proteinExistence type="inferred from homology"/>
<dbReference type="AlphaFoldDB" id="A0A8J4VTR4"/>
<dbReference type="PANTHER" id="PTHR21311:SF0">
    <property type="entry name" value="CONSERVED OLIGOMERIC GOLGI COMPLEX SUBUNIT 8"/>
    <property type="match status" value="1"/>
</dbReference>
<evidence type="ECO:0000256" key="3">
    <source>
        <dbReference type="ARBA" id="ARBA00020983"/>
    </source>
</evidence>
<reference evidence="9" key="1">
    <citation type="submission" date="2020-03" db="EMBL/GenBank/DDBJ databases">
        <title>Castanea mollissima Vanexum genome sequencing.</title>
        <authorList>
            <person name="Staton M."/>
        </authorList>
    </citation>
    <scope>NUCLEOTIDE SEQUENCE</scope>
    <source>
        <tissue evidence="9">Leaf</tissue>
    </source>
</reference>
<organism evidence="9 10">
    <name type="scientific">Castanea mollissima</name>
    <name type="common">Chinese chestnut</name>
    <dbReference type="NCBI Taxonomy" id="60419"/>
    <lineage>
        <taxon>Eukaryota</taxon>
        <taxon>Viridiplantae</taxon>
        <taxon>Streptophyta</taxon>
        <taxon>Embryophyta</taxon>
        <taxon>Tracheophyta</taxon>
        <taxon>Spermatophyta</taxon>
        <taxon>Magnoliopsida</taxon>
        <taxon>eudicotyledons</taxon>
        <taxon>Gunneridae</taxon>
        <taxon>Pentapetalae</taxon>
        <taxon>rosids</taxon>
        <taxon>fabids</taxon>
        <taxon>Fagales</taxon>
        <taxon>Fagaceae</taxon>
        <taxon>Castanea</taxon>
    </lineage>
</organism>
<dbReference type="GO" id="GO:0000139">
    <property type="term" value="C:Golgi membrane"/>
    <property type="evidence" value="ECO:0007669"/>
    <property type="project" value="UniProtKB-SubCell"/>
</dbReference>
<evidence type="ECO:0000313" key="10">
    <source>
        <dbReference type="Proteomes" id="UP000737018"/>
    </source>
</evidence>
<keyword evidence="10" id="KW-1185">Reference proteome</keyword>
<evidence type="ECO:0000313" key="9">
    <source>
        <dbReference type="EMBL" id="KAF3960749.1"/>
    </source>
</evidence>
<name>A0A8J4VTR4_9ROSI</name>
<accession>A0A8J4VTR4</accession>
<sequence length="276" mass="30977">MDSKNAAEETTPSSLLSLISLTFASASSSSAQQPYFSELLSFKLDRLQKEPELLQVDAERIQRQMKEVAVGYTLPLSLFQTHALPLFLSLICFNHRSSNLMRMIYNSIKDIHPETRNWKVKVLVVEKTMPQASLQGVSTYQRLILIDKEDICPLYIQSIDTFLKPVGLTLWDQFIVNELATILEVINHKPIIIAIRLKVVLHNGISLSTKPSFVINPNHSKATALEEWASMNEKLLEDIIAKMFDPASSSNTSIMLPIEILTDIGAIAILPKMVSN</sequence>
<dbReference type="InterPro" id="IPR007255">
    <property type="entry name" value="COG8"/>
</dbReference>
<dbReference type="EMBL" id="JRKL02002045">
    <property type="protein sequence ID" value="KAF3960749.1"/>
    <property type="molecule type" value="Genomic_DNA"/>
</dbReference>
<evidence type="ECO:0000256" key="1">
    <source>
        <dbReference type="ARBA" id="ARBA00004395"/>
    </source>
</evidence>
<evidence type="ECO:0000256" key="6">
    <source>
        <dbReference type="ARBA" id="ARBA00023034"/>
    </source>
</evidence>
<dbReference type="PANTHER" id="PTHR21311">
    <property type="entry name" value="CONSERVED OLIGOMERIC GOLGI COMPLEX COMPONENT 8"/>
    <property type="match status" value="1"/>
</dbReference>
<comment type="similarity">
    <text evidence="2">Belongs to the COG8 family.</text>
</comment>
<keyword evidence="7" id="KW-0472">Membrane</keyword>
<dbReference type="GO" id="GO:0006891">
    <property type="term" value="P:intra-Golgi vesicle-mediated transport"/>
    <property type="evidence" value="ECO:0007669"/>
    <property type="project" value="TreeGrafter"/>
</dbReference>
<comment type="subcellular location">
    <subcellularLocation>
        <location evidence="1">Golgi apparatus membrane</location>
        <topology evidence="1">Peripheral membrane protein</topology>
    </subcellularLocation>
</comment>
<keyword evidence="4" id="KW-0813">Transport</keyword>
<evidence type="ECO:0000256" key="7">
    <source>
        <dbReference type="ARBA" id="ARBA00023136"/>
    </source>
</evidence>
<protein>
    <recommendedName>
        <fullName evidence="3">Conserved oligomeric Golgi complex subunit 8</fullName>
    </recommendedName>
    <alternativeName>
        <fullName evidence="8">Component of oligomeric Golgi complex 8</fullName>
    </alternativeName>
</protein>
<dbReference type="GO" id="GO:0015031">
    <property type="term" value="P:protein transport"/>
    <property type="evidence" value="ECO:0007669"/>
    <property type="project" value="UniProtKB-KW"/>
</dbReference>
<evidence type="ECO:0000256" key="8">
    <source>
        <dbReference type="ARBA" id="ARBA00031347"/>
    </source>
</evidence>
<gene>
    <name evidence="9" type="ORF">CMV_014562</name>
</gene>
<dbReference type="Gene3D" id="2.40.50.140">
    <property type="entry name" value="Nucleic acid-binding proteins"/>
    <property type="match status" value="1"/>
</dbReference>
<evidence type="ECO:0000256" key="4">
    <source>
        <dbReference type="ARBA" id="ARBA00022448"/>
    </source>
</evidence>